<dbReference type="EMBL" id="PNRG01000025">
    <property type="protein sequence ID" value="PMR79698.1"/>
    <property type="molecule type" value="Genomic_DNA"/>
</dbReference>
<evidence type="ECO:0000256" key="4">
    <source>
        <dbReference type="ARBA" id="ARBA00023237"/>
    </source>
</evidence>
<dbReference type="PANTHER" id="PTHR30329">
    <property type="entry name" value="STATOR ELEMENT OF FLAGELLAR MOTOR COMPLEX"/>
    <property type="match status" value="1"/>
</dbReference>
<sequence length="294" mass="32672">MALVRRIRVMNMRDARGWQAPTIAALMALAVALSGCAGSSSSLVGEGAPDDGFPDIEGNWHGEGKFVDPDAVMRVSRGQNKDQVRQLLDSPHFSEGFFGVREWDYVFNFYTGNVYTGNDREYITCQYKVVFDDEMRVDETRWRTPQCPALLVPIEVEKLNEREERVQQLTLASDVLFSFNSDELELEGRRALDRVAEILDRDFDQPSISVMGHTDRLGDDDYNLGLSRSRAQVVSAYLVAQGVEASTITSEGKGDAEPVVECSGVRVTSALTECLQPNRRVDIEVTEGAEPSPP</sequence>
<dbReference type="Pfam" id="PF04355">
    <property type="entry name" value="BamE"/>
    <property type="match status" value="1"/>
</dbReference>
<comment type="subcellular location">
    <subcellularLocation>
        <location evidence="1">Cell outer membrane</location>
    </subcellularLocation>
</comment>
<evidence type="ECO:0000313" key="8">
    <source>
        <dbReference type="Proteomes" id="UP000235547"/>
    </source>
</evidence>
<proteinExistence type="predicted"/>
<reference evidence="7 8" key="1">
    <citation type="submission" date="2018-01" db="EMBL/GenBank/DDBJ databases">
        <title>Halomonas endophytica sp. nov., isolated from storage liquid in the stems of Populus euphratica.</title>
        <authorList>
            <person name="Chen C."/>
        </authorList>
    </citation>
    <scope>NUCLEOTIDE SEQUENCE [LARGE SCALE GENOMIC DNA]</scope>
    <source>
        <strain evidence="7 8">BZ-SZ-XJ27</strain>
    </source>
</reference>
<protein>
    <submittedName>
        <fullName evidence="7">Flagellar motor protein MotB</fullName>
    </submittedName>
</protein>
<keyword evidence="7" id="KW-0966">Cell projection</keyword>
<dbReference type="InterPro" id="IPR037873">
    <property type="entry name" value="BamE-like"/>
</dbReference>
<name>A0A2N7UGV2_9GAMM</name>
<dbReference type="PROSITE" id="PS51123">
    <property type="entry name" value="OMPA_2"/>
    <property type="match status" value="1"/>
</dbReference>
<dbReference type="PANTHER" id="PTHR30329:SF21">
    <property type="entry name" value="LIPOPROTEIN YIAD-RELATED"/>
    <property type="match status" value="1"/>
</dbReference>
<dbReference type="InterPro" id="IPR006665">
    <property type="entry name" value="OmpA-like"/>
</dbReference>
<dbReference type="Gene3D" id="3.30.1330.60">
    <property type="entry name" value="OmpA-like domain"/>
    <property type="match status" value="1"/>
</dbReference>
<dbReference type="GO" id="GO:0009279">
    <property type="term" value="C:cell outer membrane"/>
    <property type="evidence" value="ECO:0007669"/>
    <property type="project" value="UniProtKB-SubCell"/>
</dbReference>
<keyword evidence="3 5" id="KW-0472">Membrane</keyword>
<organism evidence="7 8">
    <name type="scientific">Halomonas urumqiensis</name>
    <dbReference type="NCBI Taxonomy" id="1684789"/>
    <lineage>
        <taxon>Bacteria</taxon>
        <taxon>Pseudomonadati</taxon>
        <taxon>Pseudomonadota</taxon>
        <taxon>Gammaproteobacteria</taxon>
        <taxon>Oceanospirillales</taxon>
        <taxon>Halomonadaceae</taxon>
        <taxon>Halomonas</taxon>
    </lineage>
</organism>
<keyword evidence="2" id="KW-0732">Signal</keyword>
<comment type="caution">
    <text evidence="7">The sequence shown here is derived from an EMBL/GenBank/DDBJ whole genome shotgun (WGS) entry which is preliminary data.</text>
</comment>
<gene>
    <name evidence="7" type="ORF">C1H70_11405</name>
</gene>
<dbReference type="InterPro" id="IPR007450">
    <property type="entry name" value="BamE_dom"/>
</dbReference>
<dbReference type="SUPFAM" id="SSF103088">
    <property type="entry name" value="OmpA-like"/>
    <property type="match status" value="1"/>
</dbReference>
<dbReference type="InterPro" id="IPR050330">
    <property type="entry name" value="Bact_OuterMem_StrucFunc"/>
</dbReference>
<dbReference type="AlphaFoldDB" id="A0A2N7UGV2"/>
<dbReference type="Gene3D" id="3.30.1450.10">
    <property type="match status" value="1"/>
</dbReference>
<dbReference type="CDD" id="cd07185">
    <property type="entry name" value="OmpA_C-like"/>
    <property type="match status" value="1"/>
</dbReference>
<keyword evidence="8" id="KW-1185">Reference proteome</keyword>
<dbReference type="Proteomes" id="UP000235547">
    <property type="component" value="Unassembled WGS sequence"/>
</dbReference>
<dbReference type="InterPro" id="IPR006664">
    <property type="entry name" value="OMP_bac"/>
</dbReference>
<dbReference type="PRINTS" id="PR01021">
    <property type="entry name" value="OMPADOMAIN"/>
</dbReference>
<dbReference type="InterPro" id="IPR036737">
    <property type="entry name" value="OmpA-like_sf"/>
</dbReference>
<evidence type="ECO:0000256" key="3">
    <source>
        <dbReference type="ARBA" id="ARBA00023136"/>
    </source>
</evidence>
<evidence type="ECO:0000256" key="5">
    <source>
        <dbReference type="PROSITE-ProRule" id="PRU00473"/>
    </source>
</evidence>
<feature type="domain" description="OmpA-like" evidence="6">
    <location>
        <begin position="164"/>
        <end position="289"/>
    </location>
</feature>
<keyword evidence="7" id="KW-0282">Flagellum</keyword>
<accession>A0A2N7UGV2</accession>
<keyword evidence="7" id="KW-0969">Cilium</keyword>
<evidence type="ECO:0000256" key="2">
    <source>
        <dbReference type="ARBA" id="ARBA00022729"/>
    </source>
</evidence>
<evidence type="ECO:0000256" key="1">
    <source>
        <dbReference type="ARBA" id="ARBA00004442"/>
    </source>
</evidence>
<evidence type="ECO:0000259" key="6">
    <source>
        <dbReference type="PROSITE" id="PS51123"/>
    </source>
</evidence>
<dbReference type="OrthoDB" id="1149075at2"/>
<evidence type="ECO:0000313" key="7">
    <source>
        <dbReference type="EMBL" id="PMR79698.1"/>
    </source>
</evidence>
<keyword evidence="4" id="KW-0998">Cell outer membrane</keyword>
<dbReference type="Pfam" id="PF00691">
    <property type="entry name" value="OmpA"/>
    <property type="match status" value="1"/>
</dbReference>